<dbReference type="RefSeq" id="WP_197721832.1">
    <property type="nucleotide sequence ID" value="NZ_AP018721.1"/>
</dbReference>
<dbReference type="Pfam" id="PF06803">
    <property type="entry name" value="DUF1232"/>
    <property type="match status" value="1"/>
</dbReference>
<evidence type="ECO:0000256" key="5">
    <source>
        <dbReference type="SAM" id="Phobius"/>
    </source>
</evidence>
<evidence type="ECO:0000313" key="7">
    <source>
        <dbReference type="EMBL" id="TCS70867.1"/>
    </source>
</evidence>
<organism evidence="7 8">
    <name type="scientific">Sulfuritortus calidifontis</name>
    <dbReference type="NCBI Taxonomy" id="1914471"/>
    <lineage>
        <taxon>Bacteria</taxon>
        <taxon>Pseudomonadati</taxon>
        <taxon>Pseudomonadota</taxon>
        <taxon>Betaproteobacteria</taxon>
        <taxon>Nitrosomonadales</taxon>
        <taxon>Thiobacillaceae</taxon>
        <taxon>Sulfuritortus</taxon>
    </lineage>
</organism>
<feature type="transmembrane region" description="Helical" evidence="5">
    <location>
        <begin position="56"/>
        <end position="77"/>
    </location>
</feature>
<evidence type="ECO:0000313" key="8">
    <source>
        <dbReference type="Proteomes" id="UP000295135"/>
    </source>
</evidence>
<evidence type="ECO:0000256" key="1">
    <source>
        <dbReference type="ARBA" id="ARBA00004127"/>
    </source>
</evidence>
<accession>A0A4R3JTM7</accession>
<proteinExistence type="predicted"/>
<evidence type="ECO:0000259" key="6">
    <source>
        <dbReference type="Pfam" id="PF06803"/>
    </source>
</evidence>
<feature type="transmembrane region" description="Helical" evidence="5">
    <location>
        <begin position="30"/>
        <end position="50"/>
    </location>
</feature>
<sequence>MKQRLLGWARSLKVQALSLWFAARHPGTPWLVRALAAFAAAYAFSPIDLIPDFIPVLGYLDDAILLPLLILIAIRLIPKPVWADCRERARQQAERPASRAAAGVIALIWLGLLVLTGWLVTD</sequence>
<keyword evidence="4 5" id="KW-0472">Membrane</keyword>
<evidence type="ECO:0000256" key="3">
    <source>
        <dbReference type="ARBA" id="ARBA00022989"/>
    </source>
</evidence>
<comment type="subcellular location">
    <subcellularLocation>
        <location evidence="1">Endomembrane system</location>
        <topology evidence="1">Multi-pass membrane protein</topology>
    </subcellularLocation>
</comment>
<dbReference type="GO" id="GO:0012505">
    <property type="term" value="C:endomembrane system"/>
    <property type="evidence" value="ECO:0007669"/>
    <property type="project" value="UniProtKB-SubCell"/>
</dbReference>
<dbReference type="EMBL" id="SLZY01000013">
    <property type="protein sequence ID" value="TCS70867.1"/>
    <property type="molecule type" value="Genomic_DNA"/>
</dbReference>
<keyword evidence="8" id="KW-1185">Reference proteome</keyword>
<dbReference type="Proteomes" id="UP000295135">
    <property type="component" value="Unassembled WGS sequence"/>
</dbReference>
<evidence type="ECO:0000256" key="2">
    <source>
        <dbReference type="ARBA" id="ARBA00022692"/>
    </source>
</evidence>
<feature type="domain" description="DUF1232" evidence="6">
    <location>
        <begin position="33"/>
        <end position="68"/>
    </location>
</feature>
<evidence type="ECO:0000256" key="4">
    <source>
        <dbReference type="ARBA" id="ARBA00023136"/>
    </source>
</evidence>
<protein>
    <submittedName>
        <fullName evidence="7">Uncharacterized membrane protein YkvA (DUF1232 family)</fullName>
    </submittedName>
</protein>
<reference evidence="7 8" key="1">
    <citation type="submission" date="2019-03" db="EMBL/GenBank/DDBJ databases">
        <title>Genomic Encyclopedia of Type Strains, Phase IV (KMG-IV): sequencing the most valuable type-strain genomes for metagenomic binning, comparative biology and taxonomic classification.</title>
        <authorList>
            <person name="Goeker M."/>
        </authorList>
    </citation>
    <scope>NUCLEOTIDE SEQUENCE [LARGE SCALE GENOMIC DNA]</scope>
    <source>
        <strain evidence="7 8">DSM 103923</strain>
    </source>
</reference>
<dbReference type="InterPro" id="IPR010652">
    <property type="entry name" value="DUF1232"/>
</dbReference>
<keyword evidence="2 5" id="KW-0812">Transmembrane</keyword>
<gene>
    <name evidence="7" type="ORF">EDC61_11320</name>
</gene>
<name>A0A4R3JTM7_9PROT</name>
<comment type="caution">
    <text evidence="7">The sequence shown here is derived from an EMBL/GenBank/DDBJ whole genome shotgun (WGS) entry which is preliminary data.</text>
</comment>
<dbReference type="AlphaFoldDB" id="A0A4R3JTM7"/>
<keyword evidence="3 5" id="KW-1133">Transmembrane helix</keyword>
<feature type="transmembrane region" description="Helical" evidence="5">
    <location>
        <begin position="98"/>
        <end position="120"/>
    </location>
</feature>